<reference evidence="11 12" key="1">
    <citation type="journal article" date="2006" name="Science">
        <title>Phytophthora genome sequences uncover evolutionary origins and mechanisms of pathogenesis.</title>
        <authorList>
            <person name="Tyler B.M."/>
            <person name="Tripathy S."/>
            <person name="Zhang X."/>
            <person name="Dehal P."/>
            <person name="Jiang R.H."/>
            <person name="Aerts A."/>
            <person name="Arredondo F.D."/>
            <person name="Baxter L."/>
            <person name="Bensasson D."/>
            <person name="Beynon J.L."/>
            <person name="Chapman J."/>
            <person name="Damasceno C.M."/>
            <person name="Dorrance A.E."/>
            <person name="Dou D."/>
            <person name="Dickerman A.W."/>
            <person name="Dubchak I.L."/>
            <person name="Garbelotto M."/>
            <person name="Gijzen M."/>
            <person name="Gordon S.G."/>
            <person name="Govers F."/>
            <person name="Grunwald N.J."/>
            <person name="Huang W."/>
            <person name="Ivors K.L."/>
            <person name="Jones R.W."/>
            <person name="Kamoun S."/>
            <person name="Krampis K."/>
            <person name="Lamour K.H."/>
            <person name="Lee M.K."/>
            <person name="McDonald W.H."/>
            <person name="Medina M."/>
            <person name="Meijer H.J."/>
            <person name="Nordberg E.K."/>
            <person name="Maclean D.J."/>
            <person name="Ospina-Giraldo M.D."/>
            <person name="Morris P.F."/>
            <person name="Phuntumart V."/>
            <person name="Putnam N.H."/>
            <person name="Rash S."/>
            <person name="Rose J.K."/>
            <person name="Sakihama Y."/>
            <person name="Salamov A.A."/>
            <person name="Savidor A."/>
            <person name="Scheuring C.F."/>
            <person name="Smith B.M."/>
            <person name="Sobral B.W."/>
            <person name="Terry A."/>
            <person name="Torto-Alalibo T.A."/>
            <person name="Win J."/>
            <person name="Xu Z."/>
            <person name="Zhang H."/>
            <person name="Grigoriev I.V."/>
            <person name="Rokhsar D.S."/>
            <person name="Boore J.L."/>
        </authorList>
    </citation>
    <scope>NUCLEOTIDE SEQUENCE [LARGE SCALE GENOMIC DNA]</scope>
    <source>
        <strain evidence="11 12">P6497</strain>
    </source>
</reference>
<evidence type="ECO:0000259" key="10">
    <source>
        <dbReference type="PROSITE" id="PS50255"/>
    </source>
</evidence>
<evidence type="ECO:0000256" key="7">
    <source>
        <dbReference type="ARBA" id="ARBA00038168"/>
    </source>
</evidence>
<keyword evidence="3 8" id="KW-0812">Transmembrane</keyword>
<dbReference type="GO" id="GO:0016020">
    <property type="term" value="C:membrane"/>
    <property type="evidence" value="ECO:0007669"/>
    <property type="project" value="UniProtKB-SubCell"/>
</dbReference>
<dbReference type="InterPro" id="IPR036400">
    <property type="entry name" value="Cyt_B5-like_heme/steroid_sf"/>
</dbReference>
<comment type="similarity">
    <text evidence="7 8">Belongs to the cytochrome b5 family.</text>
</comment>
<dbReference type="GeneID" id="20651224"/>
<dbReference type="OMA" id="KEFTMQD"/>
<feature type="transmembrane region" description="Helical" evidence="8">
    <location>
        <begin position="112"/>
        <end position="129"/>
    </location>
</feature>
<sequence length="132" mass="14261">KEFTLEDVAPHNTAEDCWMVIRDEGIRKVYDVTAFLDDHPGGPEIMVDVAGQDATDEFEDIGHSNDARAQLKQYEIGKIKGDVKQEKPAKAAAAGGSKTSASGRQDISGQNGPLYAVLAAVVAFAALYFKYQ</sequence>
<feature type="domain" description="Cytochrome b5 heme-binding" evidence="10">
    <location>
        <begin position="1"/>
        <end position="80"/>
    </location>
</feature>
<evidence type="ECO:0000256" key="3">
    <source>
        <dbReference type="ARBA" id="ARBA00022692"/>
    </source>
</evidence>
<dbReference type="FunFam" id="3.10.120.10:FF:000002">
    <property type="entry name" value="Cytochrome b5 type B"/>
    <property type="match status" value="1"/>
</dbReference>
<dbReference type="GO" id="GO:0020037">
    <property type="term" value="F:heme binding"/>
    <property type="evidence" value="ECO:0007669"/>
    <property type="project" value="UniProtKB-UniRule"/>
</dbReference>
<dbReference type="PANTHER" id="PTHR19359:SF14">
    <property type="entry name" value="CYTOCHROME B5 A"/>
    <property type="match status" value="1"/>
</dbReference>
<evidence type="ECO:0000256" key="4">
    <source>
        <dbReference type="ARBA" id="ARBA00022723"/>
    </source>
</evidence>
<name>G5A9R2_PHYSP</name>
<dbReference type="SMR" id="G5A9R2"/>
<dbReference type="GO" id="GO:0046872">
    <property type="term" value="F:metal ion binding"/>
    <property type="evidence" value="ECO:0007669"/>
    <property type="project" value="UniProtKB-UniRule"/>
</dbReference>
<dbReference type="InterPro" id="IPR018506">
    <property type="entry name" value="Cyt_B5_heme-BS"/>
</dbReference>
<dbReference type="Gene3D" id="3.10.120.10">
    <property type="entry name" value="Cytochrome b5-like heme/steroid binding domain"/>
    <property type="match status" value="1"/>
</dbReference>
<evidence type="ECO:0000256" key="5">
    <source>
        <dbReference type="ARBA" id="ARBA00023004"/>
    </source>
</evidence>
<keyword evidence="5 8" id="KW-0408">Iron</keyword>
<gene>
    <name evidence="11" type="ORF">PHYSODRAFT_397414</name>
</gene>
<comment type="subcellular location">
    <subcellularLocation>
        <location evidence="1">Membrane</location>
    </subcellularLocation>
</comment>
<evidence type="ECO:0000256" key="6">
    <source>
        <dbReference type="ARBA" id="ARBA00023136"/>
    </source>
</evidence>
<feature type="compositionally biased region" description="Low complexity" evidence="9">
    <location>
        <begin position="90"/>
        <end position="103"/>
    </location>
</feature>
<dbReference type="STRING" id="1094619.G5A9R2"/>
<keyword evidence="6 8" id="KW-0472">Membrane</keyword>
<dbReference type="InParanoid" id="G5A9R2"/>
<evidence type="ECO:0000256" key="9">
    <source>
        <dbReference type="SAM" id="MobiDB-lite"/>
    </source>
</evidence>
<dbReference type="Proteomes" id="UP000002640">
    <property type="component" value="Unassembled WGS sequence"/>
</dbReference>
<dbReference type="RefSeq" id="XP_009536908.1">
    <property type="nucleotide sequence ID" value="XM_009538613.1"/>
</dbReference>
<dbReference type="AlphaFoldDB" id="G5A9R2"/>
<keyword evidence="8" id="KW-1133">Transmembrane helix</keyword>
<dbReference type="SUPFAM" id="SSF55856">
    <property type="entry name" value="Cytochrome b5-like heme/steroid binding domain"/>
    <property type="match status" value="1"/>
</dbReference>
<organism evidence="11 12">
    <name type="scientific">Phytophthora sojae (strain P6497)</name>
    <name type="common">Soybean stem and root rot agent</name>
    <name type="synonym">Phytophthora megasperma f. sp. glycines</name>
    <dbReference type="NCBI Taxonomy" id="1094619"/>
    <lineage>
        <taxon>Eukaryota</taxon>
        <taxon>Sar</taxon>
        <taxon>Stramenopiles</taxon>
        <taxon>Oomycota</taxon>
        <taxon>Peronosporomycetes</taxon>
        <taxon>Peronosporales</taxon>
        <taxon>Peronosporaceae</taxon>
        <taxon>Phytophthora</taxon>
    </lineage>
</organism>
<dbReference type="PRINTS" id="PR00363">
    <property type="entry name" value="CYTOCHROMEB5"/>
</dbReference>
<evidence type="ECO:0000256" key="2">
    <source>
        <dbReference type="ARBA" id="ARBA00022617"/>
    </source>
</evidence>
<protein>
    <recommendedName>
        <fullName evidence="10">Cytochrome b5 heme-binding domain-containing protein</fullName>
    </recommendedName>
</protein>
<keyword evidence="12" id="KW-1185">Reference proteome</keyword>
<dbReference type="SMART" id="SM01117">
    <property type="entry name" value="Cyt-b5"/>
    <property type="match status" value="1"/>
</dbReference>
<feature type="region of interest" description="Disordered" evidence="9">
    <location>
        <begin position="82"/>
        <end position="107"/>
    </location>
</feature>
<evidence type="ECO:0000313" key="11">
    <source>
        <dbReference type="EMBL" id="EGZ07342.1"/>
    </source>
</evidence>
<proteinExistence type="inferred from homology"/>
<dbReference type="PROSITE" id="PS00191">
    <property type="entry name" value="CYTOCHROME_B5_1"/>
    <property type="match status" value="1"/>
</dbReference>
<evidence type="ECO:0000313" key="12">
    <source>
        <dbReference type="Proteomes" id="UP000002640"/>
    </source>
</evidence>
<dbReference type="PANTHER" id="PTHR19359">
    <property type="entry name" value="CYTOCHROME B5"/>
    <property type="match status" value="1"/>
</dbReference>
<accession>G5A9R2</accession>
<evidence type="ECO:0000256" key="8">
    <source>
        <dbReference type="RuleBase" id="RU362121"/>
    </source>
</evidence>
<dbReference type="KEGG" id="psoj:PHYSODRAFT_397414"/>
<dbReference type="InterPro" id="IPR050668">
    <property type="entry name" value="Cytochrome_b5"/>
</dbReference>
<evidence type="ECO:0000256" key="1">
    <source>
        <dbReference type="ARBA" id="ARBA00004370"/>
    </source>
</evidence>
<dbReference type="PROSITE" id="PS50255">
    <property type="entry name" value="CYTOCHROME_B5_2"/>
    <property type="match status" value="1"/>
</dbReference>
<dbReference type="InterPro" id="IPR001199">
    <property type="entry name" value="Cyt_B5-like_heme/steroid-bd"/>
</dbReference>
<dbReference type="EMBL" id="JH159162">
    <property type="protein sequence ID" value="EGZ07342.1"/>
    <property type="molecule type" value="Genomic_DNA"/>
</dbReference>
<keyword evidence="4 8" id="KW-0479">Metal-binding</keyword>
<feature type="non-terminal residue" evidence="11">
    <location>
        <position position="132"/>
    </location>
</feature>
<keyword evidence="2 8" id="KW-0349">Heme</keyword>
<feature type="non-terminal residue" evidence="11">
    <location>
        <position position="1"/>
    </location>
</feature>
<dbReference type="Pfam" id="PF00173">
    <property type="entry name" value="Cyt-b5"/>
    <property type="match status" value="1"/>
</dbReference>